<comment type="caution">
    <text evidence="1">The sequence shown here is derived from an EMBL/GenBank/DDBJ whole genome shotgun (WGS) entry which is preliminary data.</text>
</comment>
<dbReference type="EMBL" id="JBHUMZ010000010">
    <property type="protein sequence ID" value="MFD2637711.1"/>
    <property type="molecule type" value="Genomic_DNA"/>
</dbReference>
<proteinExistence type="predicted"/>
<accession>A0ABW5Q791</accession>
<evidence type="ECO:0000313" key="1">
    <source>
        <dbReference type="EMBL" id="MFD2637711.1"/>
    </source>
</evidence>
<evidence type="ECO:0000313" key="2">
    <source>
        <dbReference type="Proteomes" id="UP001597452"/>
    </source>
</evidence>
<gene>
    <name evidence="1" type="ORF">ACFSW4_02340</name>
</gene>
<organism evidence="1 2">
    <name type="scientific">Piscibacillus salipiscarius</name>
    <dbReference type="NCBI Taxonomy" id="299480"/>
    <lineage>
        <taxon>Bacteria</taxon>
        <taxon>Bacillati</taxon>
        <taxon>Bacillota</taxon>
        <taxon>Bacilli</taxon>
        <taxon>Bacillales</taxon>
        <taxon>Bacillaceae</taxon>
        <taxon>Piscibacillus</taxon>
    </lineage>
</organism>
<name>A0ABW5Q791_9BACI</name>
<keyword evidence="2" id="KW-1185">Reference proteome</keyword>
<protein>
    <submittedName>
        <fullName evidence="1">Uncharacterized protein</fullName>
    </submittedName>
</protein>
<sequence>MENSESEESKMRTKDIPFHNLAERQLLLIAQKQQKLLPEINKEWLTRYQMNFPYRLDIRSRIINALLDREIPDEECDSFILKQANELREKRRERIKGYRNHVKR</sequence>
<dbReference type="Proteomes" id="UP001597452">
    <property type="component" value="Unassembled WGS sequence"/>
</dbReference>
<reference evidence="2" key="1">
    <citation type="journal article" date="2019" name="Int. J. Syst. Evol. Microbiol.">
        <title>The Global Catalogue of Microorganisms (GCM) 10K type strain sequencing project: providing services to taxonomists for standard genome sequencing and annotation.</title>
        <authorList>
            <consortium name="The Broad Institute Genomics Platform"/>
            <consortium name="The Broad Institute Genome Sequencing Center for Infectious Disease"/>
            <person name="Wu L."/>
            <person name="Ma J."/>
        </authorList>
    </citation>
    <scope>NUCLEOTIDE SEQUENCE [LARGE SCALE GENOMIC DNA]</scope>
    <source>
        <strain evidence="2">TISTR 1571</strain>
    </source>
</reference>